<feature type="chain" id="PRO_5018639336" evidence="1">
    <location>
        <begin position="20"/>
        <end position="485"/>
    </location>
</feature>
<dbReference type="Proteomes" id="UP000280825">
    <property type="component" value="Unassembled WGS sequence"/>
</dbReference>
<feature type="domain" description="Peptidase M28" evidence="2">
    <location>
        <begin position="257"/>
        <end position="464"/>
    </location>
</feature>
<evidence type="ECO:0000256" key="1">
    <source>
        <dbReference type="SAM" id="SignalP"/>
    </source>
</evidence>
<dbReference type="Gene3D" id="3.50.30.30">
    <property type="match status" value="1"/>
</dbReference>
<evidence type="ECO:0000259" key="2">
    <source>
        <dbReference type="Pfam" id="PF04389"/>
    </source>
</evidence>
<dbReference type="RefSeq" id="WP_126561688.1">
    <property type="nucleotide sequence ID" value="NZ_RYDJ01000003.1"/>
</dbReference>
<gene>
    <name evidence="3" type="ORF">EKL98_04925</name>
</gene>
<dbReference type="InterPro" id="IPR007484">
    <property type="entry name" value="Peptidase_M28"/>
</dbReference>
<evidence type="ECO:0000313" key="3">
    <source>
        <dbReference type="EMBL" id="RTZ06586.1"/>
    </source>
</evidence>
<protein>
    <submittedName>
        <fullName evidence="3">M28 family peptidase</fullName>
    </submittedName>
</protein>
<sequence>MKSKQILLLILFISTSLFAQSTAPQLDKIKQQDLKDDLYELAGDAFRGRRGGELGEMRASVWVAQKAREAGLKPAGEDGTYFQFFNLKRSRVANSSTVSVNGKALDLWKEIWPTNLVDTTLEGSVVWLDKIPDNTVDLKGKIVAMNIMPPTPIIQDWVSLWQYRYTASAMNQQGKELLSRGVTAIIFVADDTVESLISFTGFHYQEGSYGIEGAQSSTAATVPIILASKQLKNMFSKQGAYLKTTLKVENFDYPSINVVAKVDGTDPKLKEEYVLFSGHQDHDGVGPAVNGDPIWNGADDNASVTVAMLAIGSAWSTQPAKRSALFVWHGSEERGLLGSRYFVSHPTVKLPSIVAVLNGDMIGRNAPDSAALLGVTEPHLNSSDLVAITLAANKSIANFKVDTSWDAADHPENWYFRSDHLPYAQANVPAIFFTTLLHPDYHTPFDSPDKIDYVKLTKMAKWIYETGWRVAESAKRPALTIEIKK</sequence>
<proteinExistence type="predicted"/>
<accession>A0A3S0UZU2</accession>
<name>A0A3S0UZU2_9FLAO</name>
<dbReference type="SUPFAM" id="SSF53187">
    <property type="entry name" value="Zn-dependent exopeptidases"/>
    <property type="match status" value="1"/>
</dbReference>
<keyword evidence="4" id="KW-1185">Reference proteome</keyword>
<dbReference type="GO" id="GO:0008235">
    <property type="term" value="F:metalloexopeptidase activity"/>
    <property type="evidence" value="ECO:0007669"/>
    <property type="project" value="InterPro"/>
</dbReference>
<dbReference type="Pfam" id="PF04389">
    <property type="entry name" value="Peptidase_M28"/>
    <property type="match status" value="1"/>
</dbReference>
<comment type="caution">
    <text evidence="3">The sequence shown here is derived from an EMBL/GenBank/DDBJ whole genome shotgun (WGS) entry which is preliminary data.</text>
</comment>
<evidence type="ECO:0000313" key="4">
    <source>
        <dbReference type="Proteomes" id="UP000280825"/>
    </source>
</evidence>
<reference evidence="3 4" key="1">
    <citation type="submission" date="2018-12" db="EMBL/GenBank/DDBJ databases">
        <title>Flavobacterium sp. nov., isolated from glacier ice.</title>
        <authorList>
            <person name="Liu Q."/>
            <person name="Xin Y.-H."/>
        </authorList>
    </citation>
    <scope>NUCLEOTIDE SEQUENCE [LARGE SCALE GENOMIC DNA]</scope>
    <source>
        <strain evidence="3 4">RB1N8</strain>
    </source>
</reference>
<dbReference type="PANTHER" id="PTHR12147">
    <property type="entry name" value="METALLOPEPTIDASE M28 FAMILY MEMBER"/>
    <property type="match status" value="1"/>
</dbReference>
<organism evidence="3 4">
    <name type="scientific">Flavobacterium bomense</name>
    <dbReference type="NCBI Taxonomy" id="2497483"/>
    <lineage>
        <taxon>Bacteria</taxon>
        <taxon>Pseudomonadati</taxon>
        <taxon>Bacteroidota</taxon>
        <taxon>Flavobacteriia</taxon>
        <taxon>Flavobacteriales</taxon>
        <taxon>Flavobacteriaceae</taxon>
        <taxon>Flavobacterium</taxon>
    </lineage>
</organism>
<feature type="signal peptide" evidence="1">
    <location>
        <begin position="1"/>
        <end position="19"/>
    </location>
</feature>
<dbReference type="GO" id="GO:0006508">
    <property type="term" value="P:proteolysis"/>
    <property type="evidence" value="ECO:0007669"/>
    <property type="project" value="InterPro"/>
</dbReference>
<dbReference type="InterPro" id="IPR045175">
    <property type="entry name" value="M28_fam"/>
</dbReference>
<dbReference type="EMBL" id="RYDJ01000003">
    <property type="protein sequence ID" value="RTZ06586.1"/>
    <property type="molecule type" value="Genomic_DNA"/>
</dbReference>
<dbReference type="Gene3D" id="3.40.630.10">
    <property type="entry name" value="Zn peptidases"/>
    <property type="match status" value="1"/>
</dbReference>
<dbReference type="AlphaFoldDB" id="A0A3S0UZU2"/>
<keyword evidence="1" id="KW-0732">Signal</keyword>
<dbReference type="PANTHER" id="PTHR12147:SF26">
    <property type="entry name" value="PEPTIDASE M28 DOMAIN-CONTAINING PROTEIN"/>
    <property type="match status" value="1"/>
</dbReference>